<reference evidence="2 3" key="1">
    <citation type="submission" date="2019-05" db="EMBL/GenBank/DDBJ databases">
        <title>A Chromosome-scale Meerkat (S. suricatta) Genome Assembly.</title>
        <authorList>
            <person name="Dudchenko O."/>
            <person name="Lieberman Aiden E."/>
            <person name="Tung J."/>
            <person name="Barreiro L.B."/>
            <person name="Clutton-Brock T.H."/>
        </authorList>
    </citation>
    <scope>NUCLEOTIDE SEQUENCE [LARGE SCALE GENOMIC DNA]</scope>
</reference>
<dbReference type="Proteomes" id="UP000472268">
    <property type="component" value="Chromosome 16"/>
</dbReference>
<evidence type="ECO:0000256" key="1">
    <source>
        <dbReference type="SAM" id="MobiDB-lite"/>
    </source>
</evidence>
<accession>A0A673VF97</accession>
<feature type="compositionally biased region" description="Gly residues" evidence="1">
    <location>
        <begin position="1"/>
        <end position="12"/>
    </location>
</feature>
<reference evidence="2" key="3">
    <citation type="submission" date="2025-09" db="UniProtKB">
        <authorList>
            <consortium name="Ensembl"/>
        </authorList>
    </citation>
    <scope>IDENTIFICATION</scope>
</reference>
<organism evidence="2 3">
    <name type="scientific">Suricata suricatta</name>
    <name type="common">Meerkat</name>
    <dbReference type="NCBI Taxonomy" id="37032"/>
    <lineage>
        <taxon>Eukaryota</taxon>
        <taxon>Metazoa</taxon>
        <taxon>Chordata</taxon>
        <taxon>Craniata</taxon>
        <taxon>Vertebrata</taxon>
        <taxon>Euteleostomi</taxon>
        <taxon>Mammalia</taxon>
        <taxon>Eutheria</taxon>
        <taxon>Laurasiatheria</taxon>
        <taxon>Carnivora</taxon>
        <taxon>Feliformia</taxon>
        <taxon>Herpestidae</taxon>
        <taxon>Suricata</taxon>
    </lineage>
</organism>
<dbReference type="Ensembl" id="ENSSSUT00005036952.1">
    <property type="protein sequence ID" value="ENSSSUP00005032392.1"/>
    <property type="gene ID" value="ENSSSUG00005020888.1"/>
</dbReference>
<sequence>MVLGRKGAGGGADRAAQTGVRGSASPPVLPRGGAATGTAGPRSRRAAAARGDPAQIVCVARMRSPLRYRMFLW</sequence>
<keyword evidence="3" id="KW-1185">Reference proteome</keyword>
<feature type="region of interest" description="Disordered" evidence="1">
    <location>
        <begin position="1"/>
        <end position="51"/>
    </location>
</feature>
<evidence type="ECO:0000313" key="2">
    <source>
        <dbReference type="Ensembl" id="ENSSSUP00005032392.1"/>
    </source>
</evidence>
<evidence type="ECO:0000313" key="3">
    <source>
        <dbReference type="Proteomes" id="UP000472268"/>
    </source>
</evidence>
<dbReference type="AlphaFoldDB" id="A0A673VF97"/>
<name>A0A673VF97_SURSU</name>
<feature type="compositionally biased region" description="Low complexity" evidence="1">
    <location>
        <begin position="30"/>
        <end position="41"/>
    </location>
</feature>
<proteinExistence type="predicted"/>
<reference evidence="2" key="2">
    <citation type="submission" date="2025-08" db="UniProtKB">
        <authorList>
            <consortium name="Ensembl"/>
        </authorList>
    </citation>
    <scope>IDENTIFICATION</scope>
</reference>
<protein>
    <submittedName>
        <fullName evidence="2">Uncharacterized protein</fullName>
    </submittedName>
</protein>